<sequence>MTTRSTLGVIAAIFGLFGLVCGVLEWFLQIFILPDLDWPDSLGSISNLCWLGHIGFYGLGVILAGIAVSLPIKAEKSAENKAQVQIPPLPITPPTIASEPPITAKPIPVEETRSAEDLWQSADAPFPAPPSIDHPSSGPSLWQSDQAPFPKVDIPEEDSDANNQEADDNEAARRGN</sequence>
<name>A0A8J3DFE7_9BACT</name>
<feature type="transmembrane region" description="Helical" evidence="2">
    <location>
        <begin position="54"/>
        <end position="72"/>
    </location>
</feature>
<organism evidence="3 4">
    <name type="scientific">Cerasicoccus arenae</name>
    <dbReference type="NCBI Taxonomy" id="424488"/>
    <lineage>
        <taxon>Bacteria</taxon>
        <taxon>Pseudomonadati</taxon>
        <taxon>Verrucomicrobiota</taxon>
        <taxon>Opitutia</taxon>
        <taxon>Puniceicoccales</taxon>
        <taxon>Cerasicoccaceae</taxon>
        <taxon>Cerasicoccus</taxon>
    </lineage>
</organism>
<reference evidence="3" key="1">
    <citation type="journal article" date="2014" name="Int. J. Syst. Evol. Microbiol.">
        <title>Complete genome sequence of Corynebacterium casei LMG S-19264T (=DSM 44701T), isolated from a smear-ripened cheese.</title>
        <authorList>
            <consortium name="US DOE Joint Genome Institute (JGI-PGF)"/>
            <person name="Walter F."/>
            <person name="Albersmeier A."/>
            <person name="Kalinowski J."/>
            <person name="Ruckert C."/>
        </authorList>
    </citation>
    <scope>NUCLEOTIDE SEQUENCE</scope>
    <source>
        <strain evidence="3">KCTC 12870</strain>
    </source>
</reference>
<dbReference type="EMBL" id="BMXG01000003">
    <property type="protein sequence ID" value="GHB93522.1"/>
    <property type="molecule type" value="Genomic_DNA"/>
</dbReference>
<feature type="transmembrane region" description="Helical" evidence="2">
    <location>
        <begin position="7"/>
        <end position="34"/>
    </location>
</feature>
<keyword evidence="2" id="KW-0472">Membrane</keyword>
<accession>A0A8J3DFE7</accession>
<proteinExistence type="predicted"/>
<dbReference type="RefSeq" id="WP_189511769.1">
    <property type="nucleotide sequence ID" value="NZ_BMXG01000003.1"/>
</dbReference>
<keyword evidence="2" id="KW-0812">Transmembrane</keyword>
<evidence type="ECO:0000313" key="3">
    <source>
        <dbReference type="EMBL" id="GHB93522.1"/>
    </source>
</evidence>
<dbReference type="AlphaFoldDB" id="A0A8J3DFE7"/>
<dbReference type="Proteomes" id="UP000642829">
    <property type="component" value="Unassembled WGS sequence"/>
</dbReference>
<comment type="caution">
    <text evidence="3">The sequence shown here is derived from an EMBL/GenBank/DDBJ whole genome shotgun (WGS) entry which is preliminary data.</text>
</comment>
<reference evidence="3" key="2">
    <citation type="submission" date="2020-09" db="EMBL/GenBank/DDBJ databases">
        <authorList>
            <person name="Sun Q."/>
            <person name="Kim S."/>
        </authorList>
    </citation>
    <scope>NUCLEOTIDE SEQUENCE</scope>
    <source>
        <strain evidence="3">KCTC 12870</strain>
    </source>
</reference>
<evidence type="ECO:0000256" key="2">
    <source>
        <dbReference type="SAM" id="Phobius"/>
    </source>
</evidence>
<keyword evidence="2" id="KW-1133">Transmembrane helix</keyword>
<keyword evidence="4" id="KW-1185">Reference proteome</keyword>
<protein>
    <submittedName>
        <fullName evidence="3">Uncharacterized protein</fullName>
    </submittedName>
</protein>
<feature type="compositionally biased region" description="Acidic residues" evidence="1">
    <location>
        <begin position="155"/>
        <end position="169"/>
    </location>
</feature>
<feature type="region of interest" description="Disordered" evidence="1">
    <location>
        <begin position="85"/>
        <end position="176"/>
    </location>
</feature>
<evidence type="ECO:0000313" key="4">
    <source>
        <dbReference type="Proteomes" id="UP000642829"/>
    </source>
</evidence>
<gene>
    <name evidence="3" type="ORF">GCM10007047_06250</name>
</gene>
<evidence type="ECO:0000256" key="1">
    <source>
        <dbReference type="SAM" id="MobiDB-lite"/>
    </source>
</evidence>
<feature type="compositionally biased region" description="Polar residues" evidence="1">
    <location>
        <begin position="137"/>
        <end position="146"/>
    </location>
</feature>